<gene>
    <name evidence="1" type="ORF">MTER_36040</name>
</gene>
<name>A0AAD1MI64_9MYCO</name>
<dbReference type="AlphaFoldDB" id="A0AAD1MI64"/>
<proteinExistence type="predicted"/>
<reference evidence="1 2" key="1">
    <citation type="journal article" date="2019" name="Emerg. Microbes Infect.">
        <title>Comprehensive subspecies identification of 175 nontuberculous mycobacteria species based on 7547 genomic profiles.</title>
        <authorList>
            <person name="Matsumoto Y."/>
            <person name="Kinjo T."/>
            <person name="Motooka D."/>
            <person name="Nabeya D."/>
            <person name="Jung N."/>
            <person name="Uechi K."/>
            <person name="Horii T."/>
            <person name="Iida T."/>
            <person name="Fujita J."/>
            <person name="Nakamura S."/>
        </authorList>
    </citation>
    <scope>NUCLEOTIDE SEQUENCE [LARGE SCALE GENOMIC DNA]</scope>
    <source>
        <strain evidence="1 2">JCM 12143</strain>
    </source>
</reference>
<sequence>MVALERLDSDGVWELFYRTDKLGVLTVSLNADPSGDPNLQAAAIDLKNRFRELQRRIAAESEHSDKTVAALERLWPRVAELADPAAGGRSRILFAGLEDDWVLQLQSALPIASRVVLDDRPFIHPLLELLDEGRPAGVVLVSAEDAVLLEWRVGSVQQLSRIEQQYVEASHERAGHIGGGPQGQFHTPMQEQRQSREHDRAQRFLDRVTTVAAGLAAERGWERILVSGGDRWTEPAVTKFPQVLRDRVFADTRVLSGLDAAALQAAVTEWAHEQHAERERRLLDGVCDGAGSGHRVALGLSEVAAALNAGRVAHLIYDPEVRYTGTLGADGALYAGEEVGPDGHPGTPDSRLTERLVERAFKTGARISPIQGAADGRLRDAAGVAALLRW</sequence>
<dbReference type="Gene3D" id="3.30.1330.30">
    <property type="match status" value="1"/>
</dbReference>
<dbReference type="InterPro" id="IPR041202">
    <property type="entry name" value="BaeRF_family10"/>
</dbReference>
<protein>
    <submittedName>
        <fullName evidence="1">Uncharacterized protein</fullName>
    </submittedName>
</protein>
<dbReference type="Proteomes" id="UP000467636">
    <property type="component" value="Chromosome"/>
</dbReference>
<organism evidence="1 2">
    <name type="scientific">Mycolicibacter terrae</name>
    <dbReference type="NCBI Taxonomy" id="1788"/>
    <lineage>
        <taxon>Bacteria</taxon>
        <taxon>Bacillati</taxon>
        <taxon>Actinomycetota</taxon>
        <taxon>Actinomycetes</taxon>
        <taxon>Mycobacteriales</taxon>
        <taxon>Mycobacteriaceae</taxon>
        <taxon>Mycolicibacter</taxon>
    </lineage>
</organism>
<dbReference type="Pfam" id="PF18854">
    <property type="entry name" value="baeRF_family10"/>
    <property type="match status" value="1"/>
</dbReference>
<dbReference type="EMBL" id="AP022564">
    <property type="protein sequence ID" value="BBX24193.1"/>
    <property type="molecule type" value="Genomic_DNA"/>
</dbReference>
<evidence type="ECO:0000313" key="2">
    <source>
        <dbReference type="Proteomes" id="UP000467636"/>
    </source>
</evidence>
<keyword evidence="2" id="KW-1185">Reference proteome</keyword>
<accession>A0AAD1MI64</accession>
<dbReference type="InterPro" id="IPR029064">
    <property type="entry name" value="Ribosomal_eL30-like_sf"/>
</dbReference>
<evidence type="ECO:0000313" key="1">
    <source>
        <dbReference type="EMBL" id="BBX24193.1"/>
    </source>
</evidence>
<dbReference type="RefSeq" id="WP_085260809.1">
    <property type="nucleotide sequence ID" value="NZ_AP022564.1"/>
</dbReference>